<dbReference type="EMBL" id="KN847486">
    <property type="protein sequence ID" value="KIW99486.1"/>
    <property type="molecule type" value="Genomic_DNA"/>
</dbReference>
<dbReference type="Gene3D" id="2.60.120.330">
    <property type="entry name" value="B-lactam Antibiotic, Isopenicillin N Synthase, Chain"/>
    <property type="match status" value="1"/>
</dbReference>
<evidence type="ECO:0000313" key="3">
    <source>
        <dbReference type="Proteomes" id="UP000053617"/>
    </source>
</evidence>
<dbReference type="PANTHER" id="PTHR30613">
    <property type="entry name" value="UNCHARACTERIZED PROTEIN YBIU-RELATED"/>
    <property type="match status" value="1"/>
</dbReference>
<dbReference type="Pfam" id="PF07350">
    <property type="entry name" value="Gig2-like"/>
    <property type="match status" value="1"/>
</dbReference>
<dbReference type="STRING" id="1442369.A0A0D2FBM7"/>
<evidence type="ECO:0000256" key="1">
    <source>
        <dbReference type="SAM" id="MobiDB-lite"/>
    </source>
</evidence>
<name>A0A0D2FBM7_9EURO</name>
<protein>
    <recommendedName>
        <fullName evidence="4">DUF1479 domain protein</fullName>
    </recommendedName>
</protein>
<dbReference type="Proteomes" id="UP000053617">
    <property type="component" value="Unassembled WGS sequence"/>
</dbReference>
<keyword evidence="3" id="KW-1185">Reference proteome</keyword>
<dbReference type="OrthoDB" id="8249012at2759"/>
<dbReference type="VEuPathDB" id="FungiDB:Z518_11225"/>
<dbReference type="AlphaFoldDB" id="A0A0D2FBM7"/>
<evidence type="ECO:0000313" key="2">
    <source>
        <dbReference type="EMBL" id="KIW99486.1"/>
    </source>
</evidence>
<organism evidence="2 3">
    <name type="scientific">Rhinocladiella mackenziei CBS 650.93</name>
    <dbReference type="NCBI Taxonomy" id="1442369"/>
    <lineage>
        <taxon>Eukaryota</taxon>
        <taxon>Fungi</taxon>
        <taxon>Dikarya</taxon>
        <taxon>Ascomycota</taxon>
        <taxon>Pezizomycotina</taxon>
        <taxon>Eurotiomycetes</taxon>
        <taxon>Chaetothyriomycetidae</taxon>
        <taxon>Chaetothyriales</taxon>
        <taxon>Herpotrichiellaceae</taxon>
        <taxon>Rhinocladiella</taxon>
    </lineage>
</organism>
<sequence>MHNPVEDWPAWPEMTHENGELHPDNVKIKKEIAAEYGQDALRRSWIAVCNKLNAVTQEITEKRTSMIREVTYDEFFKLSDQEKEQLKEVGCFVVRGTIPEETANAWFQDLQNYVEENKDAITGKATGWPAETPYILQLYWTRAQLEARTHPRSMALHRALNLYWHDDEDPDKEFADPLAYADALRIRPPGIPFTGLGPHIDAGSLCRWGDLEYRKVYDKIWAGKPEEYDPYDLTHRKRADPAFYPGDAQSHVLRAFQGWTALTPAGAQEGSLLLYPDVKSLIAYVLLRPFFQPPQSRDDILDAEKWSLDLDDPWFPGVWRHTPQEMSPEPFPHLKLKDCLVNIPPMYPGDTVWWHCDMCHAVEAEHKGKGISSVVYVAATPTTDINVQYMKGQLKDFLDGVSPEDFRGGCYEKTLKGFPGESAILNGQEGRRAVGFAL</sequence>
<dbReference type="InterPro" id="IPR010856">
    <property type="entry name" value="Gig2-like"/>
</dbReference>
<dbReference type="SUPFAM" id="SSF51197">
    <property type="entry name" value="Clavaminate synthase-like"/>
    <property type="match status" value="1"/>
</dbReference>
<proteinExistence type="predicted"/>
<feature type="region of interest" description="Disordered" evidence="1">
    <location>
        <begin position="1"/>
        <end position="21"/>
    </location>
</feature>
<gene>
    <name evidence="2" type="ORF">Z518_11225</name>
</gene>
<dbReference type="HOGENOM" id="CLU_011148_0_0_1"/>
<dbReference type="RefSeq" id="XP_013266623.1">
    <property type="nucleotide sequence ID" value="XM_013411169.1"/>
</dbReference>
<evidence type="ECO:0008006" key="4">
    <source>
        <dbReference type="Google" id="ProtNLM"/>
    </source>
</evidence>
<dbReference type="GeneID" id="25299296"/>
<dbReference type="PANTHER" id="PTHR30613:SF1">
    <property type="entry name" value="DUF1479 DOMAIN PROTEIN (AFU_ORTHOLOGUE AFUA_5G09280)"/>
    <property type="match status" value="1"/>
</dbReference>
<reference evidence="2 3" key="1">
    <citation type="submission" date="2015-01" db="EMBL/GenBank/DDBJ databases">
        <title>The Genome Sequence of Rhinocladiella mackenzie CBS 650.93.</title>
        <authorList>
            <consortium name="The Broad Institute Genomics Platform"/>
            <person name="Cuomo C."/>
            <person name="de Hoog S."/>
            <person name="Gorbushina A."/>
            <person name="Stielow B."/>
            <person name="Teixiera M."/>
            <person name="Abouelleil A."/>
            <person name="Chapman S.B."/>
            <person name="Priest M."/>
            <person name="Young S.K."/>
            <person name="Wortman J."/>
            <person name="Nusbaum C."/>
            <person name="Birren B."/>
        </authorList>
    </citation>
    <scope>NUCLEOTIDE SEQUENCE [LARGE SCALE GENOMIC DNA]</scope>
    <source>
        <strain evidence="2 3">CBS 650.93</strain>
    </source>
</reference>
<dbReference type="InterPro" id="IPR027443">
    <property type="entry name" value="IPNS-like_sf"/>
</dbReference>
<accession>A0A0D2FBM7</accession>